<name>A0A5S9X2J4_ARATH</name>
<keyword evidence="3" id="KW-0863">Zinc-finger</keyword>
<dbReference type="SMART" id="SM00249">
    <property type="entry name" value="PHD"/>
    <property type="match status" value="4"/>
</dbReference>
<dbReference type="GO" id="GO:0008270">
    <property type="term" value="F:zinc ion binding"/>
    <property type="evidence" value="ECO:0007669"/>
    <property type="project" value="UniProtKB-KW"/>
</dbReference>
<evidence type="ECO:0000313" key="7">
    <source>
        <dbReference type="Proteomes" id="UP000434276"/>
    </source>
</evidence>
<evidence type="ECO:0000256" key="2">
    <source>
        <dbReference type="ARBA" id="ARBA00022737"/>
    </source>
</evidence>
<dbReference type="Pfam" id="PF22926">
    <property type="entry name" value="C1-like_CT"/>
    <property type="match status" value="1"/>
</dbReference>
<organism evidence="6 7">
    <name type="scientific">Arabidopsis thaliana</name>
    <name type="common">Mouse-ear cress</name>
    <dbReference type="NCBI Taxonomy" id="3702"/>
    <lineage>
        <taxon>Eukaryota</taxon>
        <taxon>Viridiplantae</taxon>
        <taxon>Streptophyta</taxon>
        <taxon>Embryophyta</taxon>
        <taxon>Tracheophyta</taxon>
        <taxon>Spermatophyta</taxon>
        <taxon>Magnoliopsida</taxon>
        <taxon>eudicotyledons</taxon>
        <taxon>Gunneridae</taxon>
        <taxon>Pentapetalae</taxon>
        <taxon>rosids</taxon>
        <taxon>malvids</taxon>
        <taxon>Brassicales</taxon>
        <taxon>Brassicaceae</taxon>
        <taxon>Camelineae</taxon>
        <taxon>Arabidopsis</taxon>
    </lineage>
</organism>
<protein>
    <recommendedName>
        <fullName evidence="5">Zinc finger PHD-type domain-containing protein</fullName>
    </recommendedName>
</protein>
<keyword evidence="4" id="KW-0862">Zinc</keyword>
<dbReference type="InterPro" id="IPR046349">
    <property type="entry name" value="C1-like_sf"/>
</dbReference>
<feature type="domain" description="Zinc finger PHD-type" evidence="5">
    <location>
        <begin position="227"/>
        <end position="287"/>
    </location>
</feature>
<dbReference type="InterPro" id="IPR054483">
    <property type="entry name" value="DC1-like_CT"/>
</dbReference>
<dbReference type="InterPro" id="IPR001965">
    <property type="entry name" value="Znf_PHD"/>
</dbReference>
<dbReference type="AlphaFoldDB" id="A0A5S9X2J4"/>
<evidence type="ECO:0000259" key="5">
    <source>
        <dbReference type="SMART" id="SM00249"/>
    </source>
</evidence>
<evidence type="ECO:0000256" key="3">
    <source>
        <dbReference type="ARBA" id="ARBA00022771"/>
    </source>
</evidence>
<dbReference type="OrthoDB" id="1054393at2759"/>
<accession>A0A5S9X2J4</accession>
<dbReference type="SUPFAM" id="SSF57889">
    <property type="entry name" value="Cysteine-rich domain"/>
    <property type="match status" value="3"/>
</dbReference>
<evidence type="ECO:0000313" key="6">
    <source>
        <dbReference type="EMBL" id="CAA0373502.1"/>
    </source>
</evidence>
<gene>
    <name evidence="6" type="ORF">C24_LOCUS9280</name>
</gene>
<feature type="domain" description="Zinc finger PHD-type" evidence="5">
    <location>
        <begin position="116"/>
        <end position="177"/>
    </location>
</feature>
<proteinExistence type="predicted"/>
<keyword evidence="1" id="KW-0479">Metal-binding</keyword>
<reference evidence="6 7" key="1">
    <citation type="submission" date="2019-12" db="EMBL/GenBank/DDBJ databases">
        <authorList>
            <person name="Jiao W.-B."/>
            <person name="Schneeberger K."/>
        </authorList>
    </citation>
    <scope>NUCLEOTIDE SEQUENCE [LARGE SCALE GENOMIC DNA]</scope>
    <source>
        <strain evidence="7">cv. C24</strain>
    </source>
</reference>
<dbReference type="ExpressionAtlas" id="A0A5S9X2J4">
    <property type="expression patterns" value="baseline and differential"/>
</dbReference>
<dbReference type="EMBL" id="CACSHJ010000088">
    <property type="protein sequence ID" value="CAA0373502.1"/>
    <property type="molecule type" value="Genomic_DNA"/>
</dbReference>
<evidence type="ECO:0000256" key="4">
    <source>
        <dbReference type="ARBA" id="ARBA00022833"/>
    </source>
</evidence>
<dbReference type="InterPro" id="IPR053192">
    <property type="entry name" value="Vacuole_Formation_Reg"/>
</dbReference>
<evidence type="ECO:0000256" key="1">
    <source>
        <dbReference type="ARBA" id="ARBA00022723"/>
    </source>
</evidence>
<dbReference type="PANTHER" id="PTHR32410:SF153">
    <property type="entry name" value="CHP-RICH ZINC FINGER PROTEIN-LIKE-RELATED"/>
    <property type="match status" value="1"/>
</dbReference>
<feature type="domain" description="Zinc finger PHD-type" evidence="5">
    <location>
        <begin position="367"/>
        <end position="433"/>
    </location>
</feature>
<keyword evidence="2" id="KW-0677">Repeat</keyword>
<dbReference type="Pfam" id="PF03107">
    <property type="entry name" value="C1_2"/>
    <property type="match status" value="4"/>
</dbReference>
<dbReference type="Proteomes" id="UP000434276">
    <property type="component" value="Unassembled WGS sequence"/>
</dbReference>
<dbReference type="InterPro" id="IPR004146">
    <property type="entry name" value="DC1"/>
</dbReference>
<sequence>MNSIGGFREKEINGIPYYIHTLLSQTDNPYSGEIVTGSGGEDFPPPQPLFFCPSLRLKIEGTTRKHNGHYNVDSILPFDTPPIFGEVRSTAKNFCKVPVVPLFWCNNKEPSFDGFCCGVCRNKKLGTDYYFCPTCCEMFHKECVESPLEIKQHPSYPFLSLQLYSLSDDSWDCICCETGVHGVIYYSPTYKLSMHPVCVLKPIPIFINHFKRHLHPLSYFPKQATLPCNICGLVKEFIPTYVCVRCVFVVHQDCIYFPSVIRISRHQHRISFASSLPSGKWSCGVCRQKVDSNCGAYSCNKCSDYFVHPRCATRRDLWDGEELEGVPEEIEIVVEPFEIIADGIILHFSHGHRLKVETSKVYDDNKLCQACLLPIYEGNYYSCMDECDFILHDECANAPRRKYHPLHPHPLTLKVVTKEYDNYTSYFRCSACGRRCCGFVYESPIEYPGFRLDLRCASVFEPFEYQGHEHPLFLALKPEELQAAKCQICQVESGYYNCMKLNCIECNYIICFRCATLPYKARYKHDKHFLTFYDEKEANDHSDWCDLCERKITHSSHTGFYSCDDCCTTLHIKCLLGDLYMKPGHTIKLSWEAARILPNNTLSRPFCRNCKQRCRYKVVFKYLGGTYCSLICLHL</sequence>
<dbReference type="PANTHER" id="PTHR32410">
    <property type="entry name" value="CYSTEINE/HISTIDINE-RICH C1 DOMAIN FAMILY PROTEIN"/>
    <property type="match status" value="1"/>
</dbReference>
<feature type="domain" description="Zinc finger PHD-type" evidence="5">
    <location>
        <begin position="544"/>
        <end position="611"/>
    </location>
</feature>